<keyword evidence="1" id="KW-0472">Membrane</keyword>
<comment type="caution">
    <text evidence="2">The sequence shown here is derived from an EMBL/GenBank/DDBJ whole genome shotgun (WGS) entry which is preliminary data.</text>
</comment>
<dbReference type="EMBL" id="SMAD01000001">
    <property type="protein sequence ID" value="TCS90210.1"/>
    <property type="molecule type" value="Genomic_DNA"/>
</dbReference>
<evidence type="ECO:0000313" key="3">
    <source>
        <dbReference type="Proteomes" id="UP000295807"/>
    </source>
</evidence>
<keyword evidence="3" id="KW-1185">Reference proteome</keyword>
<sequence length="151" mass="16680">MTFLYPNVQINHRVIFFLLMLMAAPALGAGQEIRLYSAEGGVSNAGHIKLEWQPPAAARIFEVQQAGGESFSEAKTIYQGPDRATFISGLENGTYYFRVREQGQDWSNVLKLEVIHHSLTLTYVLLGLGGLVFLCTAGMVLYGVRKSAQIQ</sequence>
<name>A0A4R3KZZ1_9SPHI</name>
<dbReference type="InterPro" id="IPR013783">
    <property type="entry name" value="Ig-like_fold"/>
</dbReference>
<dbReference type="Gene3D" id="2.60.40.10">
    <property type="entry name" value="Immunoglobulins"/>
    <property type="match status" value="1"/>
</dbReference>
<dbReference type="Proteomes" id="UP000295807">
    <property type="component" value="Unassembled WGS sequence"/>
</dbReference>
<evidence type="ECO:0008006" key="4">
    <source>
        <dbReference type="Google" id="ProtNLM"/>
    </source>
</evidence>
<keyword evidence="1" id="KW-1133">Transmembrane helix</keyword>
<organism evidence="2 3">
    <name type="scientific">Anseongella ginsenosidimutans</name>
    <dbReference type="NCBI Taxonomy" id="496056"/>
    <lineage>
        <taxon>Bacteria</taxon>
        <taxon>Pseudomonadati</taxon>
        <taxon>Bacteroidota</taxon>
        <taxon>Sphingobacteriia</taxon>
        <taxon>Sphingobacteriales</taxon>
        <taxon>Sphingobacteriaceae</taxon>
        <taxon>Anseongella</taxon>
    </lineage>
</organism>
<reference evidence="2 3" key="1">
    <citation type="submission" date="2019-03" db="EMBL/GenBank/DDBJ databases">
        <title>Genomic Encyclopedia of Type Strains, Phase IV (KMG-IV): sequencing the most valuable type-strain genomes for metagenomic binning, comparative biology and taxonomic classification.</title>
        <authorList>
            <person name="Goeker M."/>
        </authorList>
    </citation>
    <scope>NUCLEOTIDE SEQUENCE [LARGE SCALE GENOMIC DNA]</scope>
    <source>
        <strain evidence="2 3">DSM 21100</strain>
    </source>
</reference>
<dbReference type="RefSeq" id="WP_132127660.1">
    <property type="nucleotide sequence ID" value="NZ_CP042432.1"/>
</dbReference>
<feature type="transmembrane region" description="Helical" evidence="1">
    <location>
        <begin position="121"/>
        <end position="144"/>
    </location>
</feature>
<gene>
    <name evidence="2" type="ORF">EDD80_101409</name>
</gene>
<keyword evidence="1" id="KW-0812">Transmembrane</keyword>
<dbReference type="OrthoDB" id="982755at2"/>
<protein>
    <recommendedName>
        <fullName evidence="4">Fibronectin type-III domain-containing protein</fullName>
    </recommendedName>
</protein>
<accession>A0A4R3KZZ1</accession>
<evidence type="ECO:0000313" key="2">
    <source>
        <dbReference type="EMBL" id="TCS90210.1"/>
    </source>
</evidence>
<proteinExistence type="predicted"/>
<dbReference type="AlphaFoldDB" id="A0A4R3KZZ1"/>
<evidence type="ECO:0000256" key="1">
    <source>
        <dbReference type="SAM" id="Phobius"/>
    </source>
</evidence>